<dbReference type="EMBL" id="ABEU02000005">
    <property type="protein sequence ID" value="PNR53680.1"/>
    <property type="molecule type" value="Genomic_DNA"/>
</dbReference>
<feature type="region of interest" description="Disordered" evidence="1">
    <location>
        <begin position="557"/>
        <end position="619"/>
    </location>
</feature>
<dbReference type="STRING" id="3218.A0A2K1KIS6"/>
<dbReference type="PaxDb" id="3218-PP1S186_22V6.1"/>
<dbReference type="GO" id="GO:0006355">
    <property type="term" value="P:regulation of DNA-templated transcription"/>
    <property type="evidence" value="ECO:0007669"/>
    <property type="project" value="InterPro"/>
</dbReference>
<evidence type="ECO:0000313" key="4">
    <source>
        <dbReference type="Proteomes" id="UP000006727"/>
    </source>
</evidence>
<dbReference type="EnsemblPlants" id="Pp3c5_7060V3.3">
    <property type="protein sequence ID" value="Pp3c5_7060V3.3"/>
    <property type="gene ID" value="Pp3c5_7060"/>
</dbReference>
<sequence>MPLLGAGSGMGLVSDKPQPQSQPQPRPEAGAGDVPKKKPRLKRENHTHVKHDECFSDWKVLVGPTDWKDHASGKIPGRFRTSNLSSNYSGAGIFELGVTPPAWLPPQRSNYSGFLKPQDVVVVYLGCAENVYQHLFRIGQTGAHLEGARSTRLFAVGNETASKSAADVQSLSQSRSFNLELGSLNMSLDRGPGGDGGYMSGGSRPMSNASMDGTNSDAHSISEHHKRTSSYDQAAGIRSPSRRGPRLFSEVFALGCSIAFRWSVTENKIMAEKAEADLIEVFDYAWKRGGNFRQRSSDVVSKIVMGGALGSNDPSYDCFGVRSSRTWFFSPKSKVGVVIAARKPGIQEGCGRAGSRADRSRVADFFTLFKSSSQLGGKISKSSEFTKFDIPLDRCGAPLENGNPCNALPVKGGKRCLLHKDSKKQNQGKQVKVVLTPQSSIAHHIPSSRAGSSSPETQHHIHHAPESPILPGPEPTSSSCFPFSIAPASVPSRSSPEPKRRGSLSFNSWLRTSELRMAKSREWAEMNQAGAGNSRPDGPKRSSTYSGILPTCEESQLESSVSRSPSRRDICGLRLPDGTVCADPPRPERKRCEAHKGLRNTLAPRSPTHAVTPTAQESF</sequence>
<dbReference type="Gramene" id="Pp3c5_7060V3.1">
    <property type="protein sequence ID" value="Pp3c5_7060V3.1"/>
    <property type="gene ID" value="Pp3c5_7060"/>
</dbReference>
<keyword evidence="4" id="KW-1185">Reference proteome</keyword>
<reference evidence="2 4" key="1">
    <citation type="journal article" date="2008" name="Science">
        <title>The Physcomitrella genome reveals evolutionary insights into the conquest of land by plants.</title>
        <authorList>
            <person name="Rensing S."/>
            <person name="Lang D."/>
            <person name="Zimmer A."/>
            <person name="Terry A."/>
            <person name="Salamov A."/>
            <person name="Shapiro H."/>
            <person name="Nishiyama T."/>
            <person name="Perroud P.-F."/>
            <person name="Lindquist E."/>
            <person name="Kamisugi Y."/>
            <person name="Tanahashi T."/>
            <person name="Sakakibara K."/>
            <person name="Fujita T."/>
            <person name="Oishi K."/>
            <person name="Shin-I T."/>
            <person name="Kuroki Y."/>
            <person name="Toyoda A."/>
            <person name="Suzuki Y."/>
            <person name="Hashimoto A."/>
            <person name="Yamaguchi K."/>
            <person name="Sugano A."/>
            <person name="Kohara Y."/>
            <person name="Fujiyama A."/>
            <person name="Anterola A."/>
            <person name="Aoki S."/>
            <person name="Ashton N."/>
            <person name="Barbazuk W.B."/>
            <person name="Barker E."/>
            <person name="Bennetzen J."/>
            <person name="Bezanilla M."/>
            <person name="Blankenship R."/>
            <person name="Cho S.H."/>
            <person name="Dutcher S."/>
            <person name="Estelle M."/>
            <person name="Fawcett J.A."/>
            <person name="Gundlach H."/>
            <person name="Hanada K."/>
            <person name="Heyl A."/>
            <person name="Hicks K.A."/>
            <person name="Hugh J."/>
            <person name="Lohr M."/>
            <person name="Mayer K."/>
            <person name="Melkozernov A."/>
            <person name="Murata T."/>
            <person name="Nelson D."/>
            <person name="Pils B."/>
            <person name="Prigge M."/>
            <person name="Reiss B."/>
            <person name="Renner T."/>
            <person name="Rombauts S."/>
            <person name="Rushton P."/>
            <person name="Sanderfoot A."/>
            <person name="Schween G."/>
            <person name="Shiu S.-H."/>
            <person name="Stueber K."/>
            <person name="Theodoulou F.L."/>
            <person name="Tu H."/>
            <person name="Van de Peer Y."/>
            <person name="Verrier P.J."/>
            <person name="Waters E."/>
            <person name="Wood A."/>
            <person name="Yang L."/>
            <person name="Cove D."/>
            <person name="Cuming A."/>
            <person name="Hasebe M."/>
            <person name="Lucas S."/>
            <person name="Mishler D.B."/>
            <person name="Reski R."/>
            <person name="Grigoriev I."/>
            <person name="Quatrano R.S."/>
            <person name="Boore J.L."/>
        </authorList>
    </citation>
    <scope>NUCLEOTIDE SEQUENCE [LARGE SCALE GENOMIC DNA]</scope>
    <source>
        <strain evidence="3 4">cv. Gransden 2004</strain>
    </source>
</reference>
<feature type="compositionally biased region" description="Gly residues" evidence="1">
    <location>
        <begin position="1"/>
        <end position="10"/>
    </location>
</feature>
<feature type="region of interest" description="Disordered" evidence="1">
    <location>
        <begin position="1"/>
        <end position="48"/>
    </location>
</feature>
<evidence type="ECO:0000313" key="3">
    <source>
        <dbReference type="EnsemblPlants" id="Pp3c5_7060V3.1"/>
    </source>
</evidence>
<evidence type="ECO:0000256" key="1">
    <source>
        <dbReference type="SAM" id="MobiDB-lite"/>
    </source>
</evidence>
<feature type="region of interest" description="Disordered" evidence="1">
    <location>
        <begin position="191"/>
        <end position="220"/>
    </location>
</feature>
<dbReference type="Gramene" id="Pp3c5_7060V3.2">
    <property type="protein sequence ID" value="Pp3c5_7060V3.2"/>
    <property type="gene ID" value="Pp3c5_7060"/>
</dbReference>
<dbReference type="Gramene" id="Pp3c5_7060V3.3">
    <property type="protein sequence ID" value="Pp3c5_7060V3.3"/>
    <property type="gene ID" value="Pp3c5_7060"/>
</dbReference>
<feature type="compositionally biased region" description="Polar residues" evidence="1">
    <location>
        <begin position="609"/>
        <end position="619"/>
    </location>
</feature>
<reference evidence="3" key="3">
    <citation type="submission" date="2020-12" db="UniProtKB">
        <authorList>
            <consortium name="EnsemblPlants"/>
        </authorList>
    </citation>
    <scope>IDENTIFICATION</scope>
</reference>
<organism evidence="2">
    <name type="scientific">Physcomitrium patens</name>
    <name type="common">Spreading-leaved earth moss</name>
    <name type="synonym">Physcomitrella patens</name>
    <dbReference type="NCBI Taxonomy" id="3218"/>
    <lineage>
        <taxon>Eukaryota</taxon>
        <taxon>Viridiplantae</taxon>
        <taxon>Streptophyta</taxon>
        <taxon>Embryophyta</taxon>
        <taxon>Bryophyta</taxon>
        <taxon>Bryophytina</taxon>
        <taxon>Bryopsida</taxon>
        <taxon>Funariidae</taxon>
        <taxon>Funariales</taxon>
        <taxon>Funariaceae</taxon>
        <taxon>Physcomitrium</taxon>
    </lineage>
</organism>
<dbReference type="EnsemblPlants" id="Pp3c5_7060V3.2">
    <property type="protein sequence ID" value="Pp3c5_7060V3.2"/>
    <property type="gene ID" value="Pp3c5_7060"/>
</dbReference>
<protein>
    <submittedName>
        <fullName evidence="2 3">Uncharacterized protein</fullName>
    </submittedName>
</protein>
<dbReference type="EnsemblPlants" id="Pp3c5_7060V3.1">
    <property type="protein sequence ID" value="Pp3c5_7060V3.1"/>
    <property type="gene ID" value="Pp3c5_7060"/>
</dbReference>
<feature type="compositionally biased region" description="Basic and acidic residues" evidence="1">
    <location>
        <begin position="585"/>
        <end position="596"/>
    </location>
</feature>
<dbReference type="Proteomes" id="UP000006727">
    <property type="component" value="Chromosome 5"/>
</dbReference>
<dbReference type="PANTHER" id="PTHR35133:SF1">
    <property type="entry name" value="PROTEIN EFFECTOR OF TRANSCRIPTION 2-RELATED"/>
    <property type="match status" value="1"/>
</dbReference>
<feature type="region of interest" description="Disordered" evidence="1">
    <location>
        <begin position="527"/>
        <end position="546"/>
    </location>
</feature>
<evidence type="ECO:0000313" key="2">
    <source>
        <dbReference type="EMBL" id="PNR53680.1"/>
    </source>
</evidence>
<gene>
    <name evidence="3" type="primary">LOC112282750</name>
    <name evidence="2" type="ORF">PHYPA_007355</name>
</gene>
<reference evidence="2 4" key="2">
    <citation type="journal article" date="2018" name="Plant J.">
        <title>The Physcomitrella patens chromosome-scale assembly reveals moss genome structure and evolution.</title>
        <authorList>
            <person name="Lang D."/>
            <person name="Ullrich K.K."/>
            <person name="Murat F."/>
            <person name="Fuchs J."/>
            <person name="Jenkins J."/>
            <person name="Haas F.B."/>
            <person name="Piednoel M."/>
            <person name="Gundlach H."/>
            <person name="Van Bel M."/>
            <person name="Meyberg R."/>
            <person name="Vives C."/>
            <person name="Morata J."/>
            <person name="Symeonidi A."/>
            <person name="Hiss M."/>
            <person name="Muchero W."/>
            <person name="Kamisugi Y."/>
            <person name="Saleh O."/>
            <person name="Blanc G."/>
            <person name="Decker E.L."/>
            <person name="van Gessel N."/>
            <person name="Grimwood J."/>
            <person name="Hayes R.D."/>
            <person name="Graham S.W."/>
            <person name="Gunter L.E."/>
            <person name="McDaniel S.F."/>
            <person name="Hoernstein S.N.W."/>
            <person name="Larsson A."/>
            <person name="Li F.W."/>
            <person name="Perroud P.F."/>
            <person name="Phillips J."/>
            <person name="Ranjan P."/>
            <person name="Rokshar D.S."/>
            <person name="Rothfels C.J."/>
            <person name="Schneider L."/>
            <person name="Shu S."/>
            <person name="Stevenson D.W."/>
            <person name="Thummler F."/>
            <person name="Tillich M."/>
            <person name="Villarreal Aguilar J.C."/>
            <person name="Widiez T."/>
            <person name="Wong G.K."/>
            <person name="Wymore A."/>
            <person name="Zhang Y."/>
            <person name="Zimmer A.D."/>
            <person name="Quatrano R.S."/>
            <person name="Mayer K.F.X."/>
            <person name="Goodstein D."/>
            <person name="Casacuberta J.M."/>
            <person name="Vandepoele K."/>
            <person name="Reski R."/>
            <person name="Cuming A.C."/>
            <person name="Tuskan G.A."/>
            <person name="Maumus F."/>
            <person name="Salse J."/>
            <person name="Schmutz J."/>
            <person name="Rensing S.A."/>
        </authorList>
    </citation>
    <scope>NUCLEOTIDE SEQUENCE [LARGE SCALE GENOMIC DNA]</scope>
    <source>
        <strain evidence="3 4">cv. Gransden 2004</strain>
    </source>
</reference>
<dbReference type="OrthoDB" id="1922121at2759"/>
<dbReference type="GO" id="GO:0003677">
    <property type="term" value="F:DNA binding"/>
    <property type="evidence" value="ECO:0007669"/>
    <property type="project" value="InterPro"/>
</dbReference>
<dbReference type="InterPro" id="IPR038909">
    <property type="entry name" value="Effector_transcript"/>
</dbReference>
<feature type="region of interest" description="Disordered" evidence="1">
    <location>
        <begin position="437"/>
        <end position="483"/>
    </location>
</feature>
<dbReference type="RefSeq" id="XP_024376573.1">
    <property type="nucleotide sequence ID" value="XM_024520805.2"/>
</dbReference>
<feature type="compositionally biased region" description="Gly residues" evidence="1">
    <location>
        <begin position="191"/>
        <end position="200"/>
    </location>
</feature>
<dbReference type="GeneID" id="112282750"/>
<dbReference type="PANTHER" id="PTHR35133">
    <property type="entry name" value="PROTEIN EFFECTOR OF TRANSCRIPTION 2-RELATED"/>
    <property type="match status" value="1"/>
</dbReference>
<name>A0A2K1KIS6_PHYPA</name>
<proteinExistence type="predicted"/>
<dbReference type="Pfam" id="PF19239">
    <property type="entry name" value="GIY_YIG_domain"/>
    <property type="match status" value="2"/>
</dbReference>
<feature type="compositionally biased region" description="Polar residues" evidence="1">
    <location>
        <begin position="206"/>
        <end position="219"/>
    </location>
</feature>
<dbReference type="KEGG" id="ppp:112282750"/>
<dbReference type="AlphaFoldDB" id="A0A2K1KIS6"/>
<accession>A0A2K1KIS6</accession>